<keyword evidence="3" id="KW-1185">Reference proteome</keyword>
<dbReference type="AlphaFoldDB" id="A0AAV0BVT3"/>
<proteinExistence type="predicted"/>
<evidence type="ECO:0000256" key="1">
    <source>
        <dbReference type="SAM" id="MobiDB-lite"/>
    </source>
</evidence>
<name>A0AAV0BVT3_PHAPC</name>
<evidence type="ECO:0000313" key="3">
    <source>
        <dbReference type="Proteomes" id="UP001153365"/>
    </source>
</evidence>
<feature type="compositionally biased region" description="Low complexity" evidence="1">
    <location>
        <begin position="40"/>
        <end position="54"/>
    </location>
</feature>
<organism evidence="2 3">
    <name type="scientific">Phakopsora pachyrhizi</name>
    <name type="common">Asian soybean rust disease fungus</name>
    <dbReference type="NCBI Taxonomy" id="170000"/>
    <lineage>
        <taxon>Eukaryota</taxon>
        <taxon>Fungi</taxon>
        <taxon>Dikarya</taxon>
        <taxon>Basidiomycota</taxon>
        <taxon>Pucciniomycotina</taxon>
        <taxon>Pucciniomycetes</taxon>
        <taxon>Pucciniales</taxon>
        <taxon>Phakopsoraceae</taxon>
        <taxon>Phakopsora</taxon>
    </lineage>
</organism>
<feature type="region of interest" description="Disordered" evidence="1">
    <location>
        <begin position="34"/>
        <end position="54"/>
    </location>
</feature>
<sequence length="160" mass="17811">MCNKEVWWILLNFEDERVTVGRNGRLHWKEEETLGGGAHQGQHPPQNGFKCRGGKAAAAAGGEAKEKPVLGLLSEEEENLGPITKDRVELEENLASLDLFDPEIKHKSIYRRFENCHLGPESGLCKKPSLDSSVCHVVWTSWMGDLQLLLGEGRDEGFAC</sequence>
<comment type="caution">
    <text evidence="2">The sequence shown here is derived from an EMBL/GenBank/DDBJ whole genome shotgun (WGS) entry which is preliminary data.</text>
</comment>
<evidence type="ECO:0000313" key="2">
    <source>
        <dbReference type="EMBL" id="CAH7690794.1"/>
    </source>
</evidence>
<dbReference type="Proteomes" id="UP001153365">
    <property type="component" value="Unassembled WGS sequence"/>
</dbReference>
<dbReference type="EMBL" id="CALTRL010006402">
    <property type="protein sequence ID" value="CAH7690794.1"/>
    <property type="molecule type" value="Genomic_DNA"/>
</dbReference>
<gene>
    <name evidence="2" type="ORF">PPACK8108_LOCUS26247</name>
</gene>
<reference evidence="2" key="1">
    <citation type="submission" date="2022-06" db="EMBL/GenBank/DDBJ databases">
        <authorList>
            <consortium name="SYNGENTA / RWTH Aachen University"/>
        </authorList>
    </citation>
    <scope>NUCLEOTIDE SEQUENCE</scope>
</reference>
<accession>A0AAV0BVT3</accession>
<protein>
    <submittedName>
        <fullName evidence="2">Uncharacterized protein</fullName>
    </submittedName>
</protein>